<dbReference type="RefSeq" id="WP_000351249.1">
    <property type="nucleotide sequence ID" value="NZ_FUXB01000035.1"/>
</dbReference>
<dbReference type="EMBL" id="FUXB01000035">
    <property type="protein sequence ID" value="SKA28453.1"/>
    <property type="molecule type" value="Genomic_DNA"/>
</dbReference>
<protein>
    <submittedName>
        <fullName evidence="2">Death on curing protein</fullName>
    </submittedName>
</protein>
<evidence type="ECO:0000259" key="1">
    <source>
        <dbReference type="PROSITE" id="PS51459"/>
    </source>
</evidence>
<sequence>MDIICFPFERVIEINAFILKTEPGMKGAVDIPKLQGALGRIDNAIVYEGLDDVFEIAAKYTACIAVSHALPDANKRTGLAVALEYLSLNDFELTQENDLLADAVRDLVIGIINETDFADILYAQYAKEQNSVL</sequence>
<dbReference type="GO" id="GO:0016301">
    <property type="term" value="F:kinase activity"/>
    <property type="evidence" value="ECO:0007669"/>
    <property type="project" value="InterPro"/>
</dbReference>
<organism evidence="2 3">
    <name type="scientific">Vibrio cincinnatiensis DSM 19608</name>
    <dbReference type="NCBI Taxonomy" id="1123491"/>
    <lineage>
        <taxon>Bacteria</taxon>
        <taxon>Pseudomonadati</taxon>
        <taxon>Pseudomonadota</taxon>
        <taxon>Gammaproteobacteria</taxon>
        <taxon>Vibrionales</taxon>
        <taxon>Vibrionaceae</taxon>
        <taxon>Vibrio</taxon>
    </lineage>
</organism>
<dbReference type="GeneID" id="70581891"/>
<gene>
    <name evidence="2" type="ORF">SAMN02745782_03339</name>
</gene>
<dbReference type="OrthoDB" id="9802752at2"/>
<reference evidence="3" key="1">
    <citation type="submission" date="2017-02" db="EMBL/GenBank/DDBJ databases">
        <authorList>
            <person name="Varghese N."/>
            <person name="Submissions S."/>
        </authorList>
    </citation>
    <scope>NUCLEOTIDE SEQUENCE [LARGE SCALE GENOMIC DNA]</scope>
    <source>
        <strain evidence="3">DSM 19608</strain>
    </source>
</reference>
<dbReference type="InterPro" id="IPR006440">
    <property type="entry name" value="Doc"/>
</dbReference>
<accession>A0A1T4SJW3</accession>
<dbReference type="Gene3D" id="1.20.120.1870">
    <property type="entry name" value="Fic/DOC protein, Fido domain"/>
    <property type="match status" value="1"/>
</dbReference>
<proteinExistence type="predicted"/>
<dbReference type="InterPro" id="IPR003812">
    <property type="entry name" value="Fido"/>
</dbReference>
<dbReference type="PANTHER" id="PTHR39426">
    <property type="entry name" value="HOMOLOGY TO DEATH-ON-CURING PROTEIN OF PHAGE P1"/>
    <property type="match status" value="1"/>
</dbReference>
<feature type="domain" description="Fido" evidence="1">
    <location>
        <begin position="6"/>
        <end position="123"/>
    </location>
</feature>
<dbReference type="NCBIfam" id="TIGR01550">
    <property type="entry name" value="DOC_P1"/>
    <property type="match status" value="1"/>
</dbReference>
<dbReference type="Pfam" id="PF02661">
    <property type="entry name" value="Fic"/>
    <property type="match status" value="1"/>
</dbReference>
<keyword evidence="3" id="KW-1185">Reference proteome</keyword>
<dbReference type="PIRSF" id="PIRSF018297">
    <property type="entry name" value="Doc"/>
    <property type="match status" value="1"/>
</dbReference>
<dbReference type="FunFam" id="1.20.120.1870:FF:000002">
    <property type="entry name" value="Doc protein"/>
    <property type="match status" value="1"/>
</dbReference>
<dbReference type="STRING" id="1123491.SAMN02745782_03339"/>
<dbReference type="PROSITE" id="PS51459">
    <property type="entry name" value="FIDO"/>
    <property type="match status" value="1"/>
</dbReference>
<dbReference type="AlphaFoldDB" id="A0A1T4SJW3"/>
<dbReference type="InterPro" id="IPR053737">
    <property type="entry name" value="Type_II_TA_Toxin"/>
</dbReference>
<dbReference type="Proteomes" id="UP000190834">
    <property type="component" value="Unassembled WGS sequence"/>
</dbReference>
<name>A0A1T4SJW3_VIBCI</name>
<dbReference type="PANTHER" id="PTHR39426:SF1">
    <property type="entry name" value="HOMOLOGY TO DEATH-ON-CURING PROTEIN OF PHAGE P1"/>
    <property type="match status" value="1"/>
</dbReference>
<evidence type="ECO:0000313" key="3">
    <source>
        <dbReference type="Proteomes" id="UP000190834"/>
    </source>
</evidence>
<evidence type="ECO:0000313" key="2">
    <source>
        <dbReference type="EMBL" id="SKA28453.1"/>
    </source>
</evidence>